<comment type="caution">
    <text evidence="2">The sequence shown here is derived from an EMBL/GenBank/DDBJ whole genome shotgun (WGS) entry which is preliminary data.</text>
</comment>
<dbReference type="Proteomes" id="UP001054945">
    <property type="component" value="Unassembled WGS sequence"/>
</dbReference>
<gene>
    <name evidence="2" type="ORF">CEXT_262461</name>
</gene>
<accession>A0AAV4SBY9</accession>
<evidence type="ECO:0000313" key="3">
    <source>
        <dbReference type="Proteomes" id="UP001054945"/>
    </source>
</evidence>
<feature type="region of interest" description="Disordered" evidence="1">
    <location>
        <begin position="1"/>
        <end position="25"/>
    </location>
</feature>
<keyword evidence="3" id="KW-1185">Reference proteome</keyword>
<dbReference type="EMBL" id="BPLR01009304">
    <property type="protein sequence ID" value="GIY30997.1"/>
    <property type="molecule type" value="Genomic_DNA"/>
</dbReference>
<dbReference type="AlphaFoldDB" id="A0AAV4SBY9"/>
<sequence length="134" mass="15023">MQQDLKCRKNHIHSSEGHKFHHHKSERSAVRRAWLVASFPKTLSASNIDDPPSSSFRRGILFSFGLHHSDVLSSPLNVTAALNYWVTVANFNSPSKMASRSEVMQTWAMSVEYRTSFGKGTSIRGCTLSCIMLP</sequence>
<proteinExistence type="predicted"/>
<evidence type="ECO:0000313" key="2">
    <source>
        <dbReference type="EMBL" id="GIY30997.1"/>
    </source>
</evidence>
<name>A0AAV4SBY9_CAEEX</name>
<reference evidence="2 3" key="1">
    <citation type="submission" date="2021-06" db="EMBL/GenBank/DDBJ databases">
        <title>Caerostris extrusa draft genome.</title>
        <authorList>
            <person name="Kono N."/>
            <person name="Arakawa K."/>
        </authorList>
    </citation>
    <scope>NUCLEOTIDE SEQUENCE [LARGE SCALE GENOMIC DNA]</scope>
</reference>
<organism evidence="2 3">
    <name type="scientific">Caerostris extrusa</name>
    <name type="common">Bark spider</name>
    <name type="synonym">Caerostris bankana</name>
    <dbReference type="NCBI Taxonomy" id="172846"/>
    <lineage>
        <taxon>Eukaryota</taxon>
        <taxon>Metazoa</taxon>
        <taxon>Ecdysozoa</taxon>
        <taxon>Arthropoda</taxon>
        <taxon>Chelicerata</taxon>
        <taxon>Arachnida</taxon>
        <taxon>Araneae</taxon>
        <taxon>Araneomorphae</taxon>
        <taxon>Entelegynae</taxon>
        <taxon>Araneoidea</taxon>
        <taxon>Araneidae</taxon>
        <taxon>Caerostris</taxon>
    </lineage>
</organism>
<evidence type="ECO:0000256" key="1">
    <source>
        <dbReference type="SAM" id="MobiDB-lite"/>
    </source>
</evidence>
<protein>
    <submittedName>
        <fullName evidence="2">Uncharacterized protein</fullName>
    </submittedName>
</protein>